<dbReference type="AlphaFoldDB" id="A0A4R5CMA0"/>
<evidence type="ECO:0000256" key="7">
    <source>
        <dbReference type="ARBA" id="ARBA00048258"/>
    </source>
</evidence>
<feature type="binding site" evidence="8">
    <location>
        <position position="71"/>
    </location>
    <ligand>
        <name>beta-alanine</name>
        <dbReference type="ChEBI" id="CHEBI:57966"/>
    </ligand>
</feature>
<dbReference type="InterPro" id="IPR042176">
    <property type="entry name" value="Pantoate_ligase_C"/>
</dbReference>
<dbReference type="UniPathway" id="UPA00028">
    <property type="reaction ID" value="UER00005"/>
</dbReference>
<dbReference type="Proteomes" id="UP000295479">
    <property type="component" value="Unassembled WGS sequence"/>
</dbReference>
<dbReference type="PANTHER" id="PTHR21299">
    <property type="entry name" value="CYTIDYLATE KINASE/PANTOATE-BETA-ALANINE LIGASE"/>
    <property type="match status" value="1"/>
</dbReference>
<gene>
    <name evidence="8" type="primary">panC</name>
    <name evidence="9" type="ORF">E0F76_02220</name>
</gene>
<evidence type="ECO:0000256" key="3">
    <source>
        <dbReference type="ARBA" id="ARBA00022598"/>
    </source>
</evidence>
<dbReference type="GO" id="GO:0005829">
    <property type="term" value="C:cytosol"/>
    <property type="evidence" value="ECO:0007669"/>
    <property type="project" value="TreeGrafter"/>
</dbReference>
<dbReference type="NCBIfam" id="TIGR00018">
    <property type="entry name" value="panC"/>
    <property type="match status" value="1"/>
</dbReference>
<dbReference type="InterPro" id="IPR003721">
    <property type="entry name" value="Pantoate_ligase"/>
</dbReference>
<comment type="subcellular location">
    <subcellularLocation>
        <location evidence="8">Cytoplasm</location>
    </subcellularLocation>
</comment>
<evidence type="ECO:0000313" key="10">
    <source>
        <dbReference type="Proteomes" id="UP000295479"/>
    </source>
</evidence>
<dbReference type="GO" id="GO:0005524">
    <property type="term" value="F:ATP binding"/>
    <property type="evidence" value="ECO:0007669"/>
    <property type="project" value="UniProtKB-KW"/>
</dbReference>
<evidence type="ECO:0000313" key="9">
    <source>
        <dbReference type="EMBL" id="TDD99563.1"/>
    </source>
</evidence>
<keyword evidence="6 8" id="KW-0067">ATP-binding</keyword>
<comment type="caution">
    <text evidence="8">Lacks conserved residue(s) required for the propagation of feature annotation.</text>
</comment>
<evidence type="ECO:0000256" key="8">
    <source>
        <dbReference type="HAMAP-Rule" id="MF_00158"/>
    </source>
</evidence>
<dbReference type="GO" id="GO:0015940">
    <property type="term" value="P:pantothenate biosynthetic process"/>
    <property type="evidence" value="ECO:0007669"/>
    <property type="project" value="UniProtKB-UniRule"/>
</dbReference>
<dbReference type="EC" id="6.3.2.1" evidence="8"/>
<dbReference type="Pfam" id="PF02569">
    <property type="entry name" value="Pantoate_ligase"/>
    <property type="match status" value="1"/>
</dbReference>
<feature type="binding site" evidence="8">
    <location>
        <begin position="40"/>
        <end position="47"/>
    </location>
    <ligand>
        <name>ATP</name>
        <dbReference type="ChEBI" id="CHEBI:30616"/>
    </ligand>
</feature>
<comment type="caution">
    <text evidence="9">The sequence shown here is derived from an EMBL/GenBank/DDBJ whole genome shotgun (WGS) entry which is preliminary data.</text>
</comment>
<dbReference type="EMBL" id="SMFK01000001">
    <property type="protein sequence ID" value="TDD99563.1"/>
    <property type="molecule type" value="Genomic_DNA"/>
</dbReference>
<dbReference type="GO" id="GO:0004592">
    <property type="term" value="F:pantoate-beta-alanine ligase activity"/>
    <property type="evidence" value="ECO:0007669"/>
    <property type="project" value="UniProtKB-UniRule"/>
</dbReference>
<dbReference type="HAMAP" id="MF_00158">
    <property type="entry name" value="PanC"/>
    <property type="match status" value="1"/>
</dbReference>
<feature type="active site" description="Proton donor" evidence="8">
    <location>
        <position position="47"/>
    </location>
</feature>
<feature type="binding site" evidence="8">
    <location>
        <begin position="196"/>
        <end position="199"/>
    </location>
    <ligand>
        <name>ATP</name>
        <dbReference type="ChEBI" id="CHEBI:30616"/>
    </ligand>
</feature>
<comment type="pathway">
    <text evidence="1 8">Cofactor biosynthesis; (R)-pantothenate biosynthesis; (R)-pantothenate from (R)-pantoate and beta-alanine: step 1/1.</text>
</comment>
<evidence type="ECO:0000256" key="6">
    <source>
        <dbReference type="ARBA" id="ARBA00022840"/>
    </source>
</evidence>
<evidence type="ECO:0000256" key="2">
    <source>
        <dbReference type="ARBA" id="ARBA00009256"/>
    </source>
</evidence>
<name>A0A4R5CMA0_9FLAO</name>
<keyword evidence="4 8" id="KW-0566">Pantothenate biosynthesis</keyword>
<keyword evidence="5 8" id="KW-0547">Nucleotide-binding</keyword>
<protein>
    <recommendedName>
        <fullName evidence="8">Pantothenate synthetase</fullName>
        <shortName evidence="8">PS</shortName>
        <ecNumber evidence="8">6.3.2.1</ecNumber>
    </recommendedName>
    <alternativeName>
        <fullName evidence="8">Pantoate--beta-alanine ligase</fullName>
    </alternativeName>
    <alternativeName>
        <fullName evidence="8">Pantoate-activating enzyme</fullName>
    </alternativeName>
</protein>
<dbReference type="Gene3D" id="3.30.1300.10">
    <property type="entry name" value="Pantoate-beta-alanine ligase, C-terminal domain"/>
    <property type="match status" value="1"/>
</dbReference>
<accession>A0A4R5CMA0</accession>
<comment type="function">
    <text evidence="8">Catalyzes the condensation of pantoate with beta-alanine in an ATP-dependent reaction via a pantoyl-adenylate intermediate.</text>
</comment>
<evidence type="ECO:0000256" key="1">
    <source>
        <dbReference type="ARBA" id="ARBA00004990"/>
    </source>
</evidence>
<keyword evidence="10" id="KW-1185">Reference proteome</keyword>
<reference evidence="9 10" key="1">
    <citation type="submission" date="2019-03" db="EMBL/GenBank/DDBJ databases">
        <title>Flavobacterium AR-3-4 sp. nov. isolated from arctic soil.</title>
        <authorList>
            <person name="Chaudhary D.K."/>
        </authorList>
    </citation>
    <scope>NUCLEOTIDE SEQUENCE [LARGE SCALE GENOMIC DNA]</scope>
    <source>
        <strain evidence="9 10">AR-3-4</strain>
    </source>
</reference>
<dbReference type="RefSeq" id="WP_132000821.1">
    <property type="nucleotide sequence ID" value="NZ_SMFK01000001.1"/>
</dbReference>
<feature type="binding site" evidence="8">
    <location>
        <position position="71"/>
    </location>
    <ligand>
        <name>(R)-pantoate</name>
        <dbReference type="ChEBI" id="CHEBI:15980"/>
    </ligand>
</feature>
<comment type="catalytic activity">
    <reaction evidence="7 8">
        <text>(R)-pantoate + beta-alanine + ATP = (R)-pantothenate + AMP + diphosphate + H(+)</text>
        <dbReference type="Rhea" id="RHEA:10912"/>
        <dbReference type="ChEBI" id="CHEBI:15378"/>
        <dbReference type="ChEBI" id="CHEBI:15980"/>
        <dbReference type="ChEBI" id="CHEBI:29032"/>
        <dbReference type="ChEBI" id="CHEBI:30616"/>
        <dbReference type="ChEBI" id="CHEBI:33019"/>
        <dbReference type="ChEBI" id="CHEBI:57966"/>
        <dbReference type="ChEBI" id="CHEBI:456215"/>
        <dbReference type="EC" id="6.3.2.1"/>
    </reaction>
</comment>
<keyword evidence="3 8" id="KW-0436">Ligase</keyword>
<dbReference type="InterPro" id="IPR014729">
    <property type="entry name" value="Rossmann-like_a/b/a_fold"/>
</dbReference>
<feature type="binding site" evidence="8">
    <location>
        <position position="165"/>
    </location>
    <ligand>
        <name>(R)-pantoate</name>
        <dbReference type="ChEBI" id="CHEBI:15980"/>
    </ligand>
</feature>
<keyword evidence="8" id="KW-0963">Cytoplasm</keyword>
<evidence type="ECO:0000256" key="4">
    <source>
        <dbReference type="ARBA" id="ARBA00022655"/>
    </source>
</evidence>
<dbReference type="Gene3D" id="3.40.50.620">
    <property type="entry name" value="HUPs"/>
    <property type="match status" value="1"/>
</dbReference>
<dbReference type="PANTHER" id="PTHR21299:SF1">
    <property type="entry name" value="PANTOATE--BETA-ALANINE LIGASE"/>
    <property type="match status" value="1"/>
</dbReference>
<comment type="miscellaneous">
    <text evidence="8">The reaction proceeds by a bi uni uni bi ping pong mechanism.</text>
</comment>
<dbReference type="OrthoDB" id="9773087at2"/>
<organism evidence="9 10">
    <name type="scientific">Flavobacterium cellulosilyticum</name>
    <dbReference type="NCBI Taxonomy" id="2541731"/>
    <lineage>
        <taxon>Bacteria</taxon>
        <taxon>Pseudomonadati</taxon>
        <taxon>Bacteroidota</taxon>
        <taxon>Flavobacteriia</taxon>
        <taxon>Flavobacteriales</taxon>
        <taxon>Flavobacteriaceae</taxon>
        <taxon>Flavobacterium</taxon>
    </lineage>
</organism>
<proteinExistence type="inferred from homology"/>
<sequence length="292" mass="33625">MFAYYLNKTLMHIFYKNAALTDYLKSINIQQTSIGFVPTMGALHQGHLSLMERSMLENEITVVSIFVNPTQFNNLEDLAKYPRTLDEDVKKIESLNPKIIIFAPNVEDIYDGKPSSESFDFDGLENQMEGKFRPGHFNGVGTVVQRLFEIVKPTNAYFGEKDFQQLQIIKKMVAKKNMGINVIGCQIFREPNKLAMSSRNELMSPNEKQEASLIYETLLNAKEKFETNSAHAVTDYVQKTFKKNTDFKLEYFQIADEVTLLPCLRKNKNKKYRAFIAVFINKIRLIDTISLN</sequence>
<comment type="similarity">
    <text evidence="2 8">Belongs to the pantothenate synthetase family.</text>
</comment>
<dbReference type="SUPFAM" id="SSF52374">
    <property type="entry name" value="Nucleotidylyl transferase"/>
    <property type="match status" value="1"/>
</dbReference>
<feature type="binding site" evidence="8">
    <location>
        <begin position="159"/>
        <end position="162"/>
    </location>
    <ligand>
        <name>ATP</name>
        <dbReference type="ChEBI" id="CHEBI:30616"/>
    </ligand>
</feature>
<evidence type="ECO:0000256" key="5">
    <source>
        <dbReference type="ARBA" id="ARBA00022741"/>
    </source>
</evidence>
<comment type="subunit">
    <text evidence="8">Homodimer.</text>
</comment>